<gene>
    <name evidence="2" type="ORF">E6K71_05295</name>
</gene>
<evidence type="ECO:0000313" key="3">
    <source>
        <dbReference type="Proteomes" id="UP000316292"/>
    </source>
</evidence>
<feature type="transmembrane region" description="Helical" evidence="1">
    <location>
        <begin position="249"/>
        <end position="268"/>
    </location>
</feature>
<proteinExistence type="predicted"/>
<name>A0A538SCZ4_UNCEI</name>
<keyword evidence="1" id="KW-0472">Membrane</keyword>
<comment type="caution">
    <text evidence="2">The sequence shown here is derived from an EMBL/GenBank/DDBJ whole genome shotgun (WGS) entry which is preliminary data.</text>
</comment>
<evidence type="ECO:0000256" key="1">
    <source>
        <dbReference type="SAM" id="Phobius"/>
    </source>
</evidence>
<protein>
    <submittedName>
        <fullName evidence="2">Uncharacterized protein</fullName>
    </submittedName>
</protein>
<keyword evidence="1" id="KW-1133">Transmembrane helix</keyword>
<organism evidence="2 3">
    <name type="scientific">Eiseniibacteriota bacterium</name>
    <dbReference type="NCBI Taxonomy" id="2212470"/>
    <lineage>
        <taxon>Bacteria</taxon>
        <taxon>Candidatus Eiseniibacteriota</taxon>
    </lineage>
</organism>
<keyword evidence="1" id="KW-0812">Transmembrane</keyword>
<sequence>MTWARKVLSIDRRIIFLLVAAGVALPLLRPVNLPITVTPRVQAAFDAIDALPAGSKVLLSMDYEPDIMAELFPMSVAVLRHCFRKHLQVIAMTLYPAGTGLGERALRTAAKAEGAVLNKDYAWLGYKSGFQVVMIGIGENLRGMYPVDFYGTPLDSIPVTRGVNAYRQMAMVINLSGSSATDYWIQFAQGRFHAPLVVGCTAVMATDYYPYLSSKQILGLVGGMKGAAEYERLIDTVGDARRGMDAQSLVHLIVALLVILGNVALFVARRAGEDLGGRPAGSMTR</sequence>
<dbReference type="AlphaFoldDB" id="A0A538SCZ4"/>
<evidence type="ECO:0000313" key="2">
    <source>
        <dbReference type="EMBL" id="TMQ49232.1"/>
    </source>
</evidence>
<dbReference type="Proteomes" id="UP000316292">
    <property type="component" value="Unassembled WGS sequence"/>
</dbReference>
<dbReference type="EMBL" id="VBOR01000059">
    <property type="protein sequence ID" value="TMQ49232.1"/>
    <property type="molecule type" value="Genomic_DNA"/>
</dbReference>
<accession>A0A538SCZ4</accession>
<reference evidence="2 3" key="1">
    <citation type="journal article" date="2019" name="Nat. Microbiol.">
        <title>Mediterranean grassland soil C-N compound turnover is dependent on rainfall and depth, and is mediated by genomically divergent microorganisms.</title>
        <authorList>
            <person name="Diamond S."/>
            <person name="Andeer P.F."/>
            <person name="Li Z."/>
            <person name="Crits-Christoph A."/>
            <person name="Burstein D."/>
            <person name="Anantharaman K."/>
            <person name="Lane K.R."/>
            <person name="Thomas B.C."/>
            <person name="Pan C."/>
            <person name="Northen T.R."/>
            <person name="Banfield J.F."/>
        </authorList>
    </citation>
    <scope>NUCLEOTIDE SEQUENCE [LARGE SCALE GENOMIC DNA]</scope>
    <source>
        <strain evidence="2">WS_1</strain>
    </source>
</reference>